<keyword evidence="1" id="KW-0732">Signal</keyword>
<name>A0AAV4MUI0_CAEEX</name>
<accession>A0AAV4MUI0</accession>
<comment type="caution">
    <text evidence="2">The sequence shown here is derived from an EMBL/GenBank/DDBJ whole genome shotgun (WGS) entry which is preliminary data.</text>
</comment>
<dbReference type="AlphaFoldDB" id="A0AAV4MUI0"/>
<organism evidence="2 3">
    <name type="scientific">Caerostris extrusa</name>
    <name type="common">Bark spider</name>
    <name type="synonym">Caerostris bankana</name>
    <dbReference type="NCBI Taxonomy" id="172846"/>
    <lineage>
        <taxon>Eukaryota</taxon>
        <taxon>Metazoa</taxon>
        <taxon>Ecdysozoa</taxon>
        <taxon>Arthropoda</taxon>
        <taxon>Chelicerata</taxon>
        <taxon>Arachnida</taxon>
        <taxon>Araneae</taxon>
        <taxon>Araneomorphae</taxon>
        <taxon>Entelegynae</taxon>
        <taxon>Araneoidea</taxon>
        <taxon>Araneidae</taxon>
        <taxon>Caerostris</taxon>
    </lineage>
</organism>
<evidence type="ECO:0000256" key="1">
    <source>
        <dbReference type="SAM" id="SignalP"/>
    </source>
</evidence>
<feature type="chain" id="PRO_5043910078" description="Secreted protein" evidence="1">
    <location>
        <begin position="28"/>
        <end position="92"/>
    </location>
</feature>
<feature type="signal peptide" evidence="1">
    <location>
        <begin position="1"/>
        <end position="27"/>
    </location>
</feature>
<evidence type="ECO:0000313" key="2">
    <source>
        <dbReference type="EMBL" id="GIX76111.1"/>
    </source>
</evidence>
<keyword evidence="3" id="KW-1185">Reference proteome</keyword>
<gene>
    <name evidence="2" type="ORF">CEXT_200541</name>
</gene>
<reference evidence="2 3" key="1">
    <citation type="submission" date="2021-06" db="EMBL/GenBank/DDBJ databases">
        <title>Caerostris extrusa draft genome.</title>
        <authorList>
            <person name="Kono N."/>
            <person name="Arakawa K."/>
        </authorList>
    </citation>
    <scope>NUCLEOTIDE SEQUENCE [LARGE SCALE GENOMIC DNA]</scope>
</reference>
<dbReference type="EMBL" id="BPLR01020229">
    <property type="protein sequence ID" value="GIX76111.1"/>
    <property type="molecule type" value="Genomic_DNA"/>
</dbReference>
<evidence type="ECO:0008006" key="4">
    <source>
        <dbReference type="Google" id="ProtNLM"/>
    </source>
</evidence>
<evidence type="ECO:0000313" key="3">
    <source>
        <dbReference type="Proteomes" id="UP001054945"/>
    </source>
</evidence>
<proteinExistence type="predicted"/>
<protein>
    <recommendedName>
        <fullName evidence="4">Secreted protein</fullName>
    </recommendedName>
</protein>
<sequence length="92" mass="10399">MENCKAFSLPKLPLLTALCLTAIDTDSTKYKKRKSNRSSREKMLWLKGKGLSRDLRSSTQFQSSWMEWKTEKAFFTSKAAAADPAMSNCLSV</sequence>
<dbReference type="Proteomes" id="UP001054945">
    <property type="component" value="Unassembled WGS sequence"/>
</dbReference>